<name>A0ACC0A6K4_CATRO</name>
<evidence type="ECO:0000313" key="2">
    <source>
        <dbReference type="Proteomes" id="UP001060085"/>
    </source>
</evidence>
<accession>A0ACC0A6K4</accession>
<keyword evidence="2" id="KW-1185">Reference proteome</keyword>
<comment type="caution">
    <text evidence="1">The sequence shown here is derived from an EMBL/GenBank/DDBJ whole genome shotgun (WGS) entry which is preliminary data.</text>
</comment>
<dbReference type="EMBL" id="CM044707">
    <property type="protein sequence ID" value="KAI5655880.1"/>
    <property type="molecule type" value="Genomic_DNA"/>
</dbReference>
<sequence length="510" mass="58580">MLLAGLLSRSSKSKDIIYIIKGKILNKMDNGKALARGLQNHSPSQRRRDFTMDISDLPADVLIQILSELSIKEAMRASTLSSKWKNLWWFVTRSLNITLPEKIRGLQRTSSGFHGKLAIEIYWHIMWVNKVMGLHSAPYVDELSIVALLNEKVFKHVDGWIEFASKKGIQKFELDFGYCSDNLNESYSFPSIKWFVQLRGSVDATSSRCCLRKSINEDHCSGIFCCLKSLSLKNVNISNEILEYLMSNCRFLEQICVEKSKDLVNLKVTGCRLKHFQIIKCFNLKILEILADNIMSFLYIGPKIDVPFRSVPSRLKKLTIGGQYVGSFVSEPDDHRIYLSLLESLKLMIPRTVDDAISSSGFQLNRMINLKHLELHVPPTHHETLPSYLGFINKAPFLSTFKMKYDVEGPLPQMIQYKRGYELCRHFQLREVEFVGYLGGVADYHLIHRILAAAAFLDRLVLQFEKIEFVNGVNVRRVGSMEDLWREELPFGAELVVKFNDVVLSHYRKD</sequence>
<proteinExistence type="predicted"/>
<organism evidence="1 2">
    <name type="scientific">Catharanthus roseus</name>
    <name type="common">Madagascar periwinkle</name>
    <name type="synonym">Vinca rosea</name>
    <dbReference type="NCBI Taxonomy" id="4058"/>
    <lineage>
        <taxon>Eukaryota</taxon>
        <taxon>Viridiplantae</taxon>
        <taxon>Streptophyta</taxon>
        <taxon>Embryophyta</taxon>
        <taxon>Tracheophyta</taxon>
        <taxon>Spermatophyta</taxon>
        <taxon>Magnoliopsida</taxon>
        <taxon>eudicotyledons</taxon>
        <taxon>Gunneridae</taxon>
        <taxon>Pentapetalae</taxon>
        <taxon>asterids</taxon>
        <taxon>lamiids</taxon>
        <taxon>Gentianales</taxon>
        <taxon>Apocynaceae</taxon>
        <taxon>Rauvolfioideae</taxon>
        <taxon>Vinceae</taxon>
        <taxon>Catharanthinae</taxon>
        <taxon>Catharanthus</taxon>
    </lineage>
</organism>
<reference evidence="2" key="1">
    <citation type="journal article" date="2023" name="Nat. Plants">
        <title>Single-cell RNA sequencing provides a high-resolution roadmap for understanding the multicellular compartmentation of specialized metabolism.</title>
        <authorList>
            <person name="Sun S."/>
            <person name="Shen X."/>
            <person name="Li Y."/>
            <person name="Li Y."/>
            <person name="Wang S."/>
            <person name="Li R."/>
            <person name="Zhang H."/>
            <person name="Shen G."/>
            <person name="Guo B."/>
            <person name="Wei J."/>
            <person name="Xu J."/>
            <person name="St-Pierre B."/>
            <person name="Chen S."/>
            <person name="Sun C."/>
        </authorList>
    </citation>
    <scope>NUCLEOTIDE SEQUENCE [LARGE SCALE GENOMIC DNA]</scope>
</reference>
<dbReference type="Proteomes" id="UP001060085">
    <property type="component" value="Linkage Group LG07"/>
</dbReference>
<protein>
    <submittedName>
        <fullName evidence="1">Uncharacterized protein</fullName>
    </submittedName>
</protein>
<gene>
    <name evidence="1" type="ORF">M9H77_33067</name>
</gene>
<evidence type="ECO:0000313" key="1">
    <source>
        <dbReference type="EMBL" id="KAI5655880.1"/>
    </source>
</evidence>